<dbReference type="RefSeq" id="WP_184520568.1">
    <property type="nucleotide sequence ID" value="NZ_JACIJD010000017.1"/>
</dbReference>
<protein>
    <submittedName>
        <fullName evidence="8">Zn-dependent protease with chaperone function</fullName>
    </submittedName>
</protein>
<dbReference type="Gene3D" id="3.30.2010.10">
    <property type="entry name" value="Metalloproteases ('zincins'), catalytic domain"/>
    <property type="match status" value="1"/>
</dbReference>
<keyword evidence="9" id="KW-1185">Reference proteome</keyword>
<gene>
    <name evidence="8" type="ORF">FHS87_003421</name>
</gene>
<reference evidence="8 9" key="1">
    <citation type="submission" date="2020-08" db="EMBL/GenBank/DDBJ databases">
        <title>Genomic Encyclopedia of Type Strains, Phase IV (KMG-IV): sequencing the most valuable type-strain genomes for metagenomic binning, comparative biology and taxonomic classification.</title>
        <authorList>
            <person name="Goeker M."/>
        </authorList>
    </citation>
    <scope>NUCLEOTIDE SEQUENCE [LARGE SCALE GENOMIC DNA]</scope>
    <source>
        <strain evidence="8 9">DSM 25622</strain>
    </source>
</reference>
<dbReference type="PANTHER" id="PTHR22726">
    <property type="entry name" value="METALLOENDOPEPTIDASE OMA1"/>
    <property type="match status" value="1"/>
</dbReference>
<dbReference type="PANTHER" id="PTHR22726:SF1">
    <property type="entry name" value="METALLOENDOPEPTIDASE OMA1, MITOCHONDRIAL"/>
    <property type="match status" value="1"/>
</dbReference>
<keyword evidence="5 6" id="KW-0482">Metalloprotease</keyword>
<keyword evidence="3 6" id="KW-0378">Hydrolase</keyword>
<comment type="cofactor">
    <cofactor evidence="6">
        <name>Zn(2+)</name>
        <dbReference type="ChEBI" id="CHEBI:29105"/>
    </cofactor>
    <text evidence="6">Binds 1 zinc ion per subunit.</text>
</comment>
<evidence type="ECO:0000256" key="2">
    <source>
        <dbReference type="ARBA" id="ARBA00022723"/>
    </source>
</evidence>
<keyword evidence="4 6" id="KW-0862">Zinc</keyword>
<accession>A0A840YLR8</accession>
<dbReference type="GO" id="GO:0051603">
    <property type="term" value="P:proteolysis involved in protein catabolic process"/>
    <property type="evidence" value="ECO:0007669"/>
    <property type="project" value="TreeGrafter"/>
</dbReference>
<evidence type="ECO:0000256" key="1">
    <source>
        <dbReference type="ARBA" id="ARBA00022670"/>
    </source>
</evidence>
<dbReference type="AlphaFoldDB" id="A0A840YLR8"/>
<dbReference type="GO" id="GO:0016020">
    <property type="term" value="C:membrane"/>
    <property type="evidence" value="ECO:0007669"/>
    <property type="project" value="TreeGrafter"/>
</dbReference>
<dbReference type="GO" id="GO:0004222">
    <property type="term" value="F:metalloendopeptidase activity"/>
    <property type="evidence" value="ECO:0007669"/>
    <property type="project" value="InterPro"/>
</dbReference>
<name>A0A840YLR8_9PROT</name>
<proteinExistence type="inferred from homology"/>
<evidence type="ECO:0000313" key="8">
    <source>
        <dbReference type="EMBL" id="MBB5695364.1"/>
    </source>
</evidence>
<sequence length="276" mass="27596">MPTLAGSRPFSSRAVVLALLLLALAGCGARHALPAPSAEEVGAAAALIAQAPPLAPSTRPASEDAALLSRATARVTSAAEPLCDAYLGGACGFEVVLDGSAAGTGRLSAEASGRGRVTISAGMLRVLDTEEEVAAVIAHEFGHHLAGHLGRGLARGSVAGTAAGAVIGAIVPFGGLAGWAIGQGAAELGAGAARLAYSKEEEREADYLAVYLIARAGYDPDRAARIWVRLAPPGAGATAGFLDAHPSDAERLAAWWRSTGEARSSAGLVPRLASGP</sequence>
<dbReference type="EMBL" id="JACIJD010000017">
    <property type="protein sequence ID" value="MBB5695364.1"/>
    <property type="molecule type" value="Genomic_DNA"/>
</dbReference>
<evidence type="ECO:0000259" key="7">
    <source>
        <dbReference type="Pfam" id="PF01435"/>
    </source>
</evidence>
<organism evidence="8 9">
    <name type="scientific">Muricoccus pecuniae</name>
    <dbReference type="NCBI Taxonomy" id="693023"/>
    <lineage>
        <taxon>Bacteria</taxon>
        <taxon>Pseudomonadati</taxon>
        <taxon>Pseudomonadota</taxon>
        <taxon>Alphaproteobacteria</taxon>
        <taxon>Acetobacterales</taxon>
        <taxon>Roseomonadaceae</taxon>
        <taxon>Muricoccus</taxon>
    </lineage>
</organism>
<dbReference type="InterPro" id="IPR001915">
    <property type="entry name" value="Peptidase_M48"/>
</dbReference>
<dbReference type="GO" id="GO:0046872">
    <property type="term" value="F:metal ion binding"/>
    <property type="evidence" value="ECO:0007669"/>
    <property type="project" value="UniProtKB-KW"/>
</dbReference>
<keyword evidence="2" id="KW-0479">Metal-binding</keyword>
<comment type="caution">
    <text evidence="8">The sequence shown here is derived from an EMBL/GenBank/DDBJ whole genome shotgun (WGS) entry which is preliminary data.</text>
</comment>
<evidence type="ECO:0000256" key="3">
    <source>
        <dbReference type="ARBA" id="ARBA00022801"/>
    </source>
</evidence>
<feature type="domain" description="Peptidase M48" evidence="7">
    <location>
        <begin position="114"/>
        <end position="254"/>
    </location>
</feature>
<evidence type="ECO:0000313" key="9">
    <source>
        <dbReference type="Proteomes" id="UP000580654"/>
    </source>
</evidence>
<evidence type="ECO:0000256" key="4">
    <source>
        <dbReference type="ARBA" id="ARBA00022833"/>
    </source>
</evidence>
<dbReference type="Proteomes" id="UP000580654">
    <property type="component" value="Unassembled WGS sequence"/>
</dbReference>
<evidence type="ECO:0000256" key="5">
    <source>
        <dbReference type="ARBA" id="ARBA00023049"/>
    </source>
</evidence>
<evidence type="ECO:0000256" key="6">
    <source>
        <dbReference type="RuleBase" id="RU003983"/>
    </source>
</evidence>
<comment type="similarity">
    <text evidence="6">Belongs to the peptidase M48 family.</text>
</comment>
<keyword evidence="1 6" id="KW-0645">Protease</keyword>
<dbReference type="Pfam" id="PF01435">
    <property type="entry name" value="Peptidase_M48"/>
    <property type="match status" value="1"/>
</dbReference>
<dbReference type="InterPro" id="IPR051156">
    <property type="entry name" value="Mito/Outer_Membr_Metalloprot"/>
</dbReference>